<dbReference type="InterPro" id="IPR058625">
    <property type="entry name" value="MdtA-like_BSH"/>
</dbReference>
<keyword evidence="2" id="KW-0175">Coiled coil</keyword>
<dbReference type="AlphaFoldDB" id="J9GJP5"/>
<dbReference type="InterPro" id="IPR050465">
    <property type="entry name" value="UPF0194_transport"/>
</dbReference>
<evidence type="ECO:0000256" key="1">
    <source>
        <dbReference type="ARBA" id="ARBA00004196"/>
    </source>
</evidence>
<dbReference type="Gene3D" id="1.10.287.470">
    <property type="entry name" value="Helix hairpin bin"/>
    <property type="match status" value="1"/>
</dbReference>
<dbReference type="PANTHER" id="PTHR32347:SF23">
    <property type="entry name" value="BLL5650 PROTEIN"/>
    <property type="match status" value="1"/>
</dbReference>
<evidence type="ECO:0000256" key="2">
    <source>
        <dbReference type="ARBA" id="ARBA00023054"/>
    </source>
</evidence>
<feature type="domain" description="Multidrug resistance protein MdtA-like barrel-sandwich hybrid" evidence="3">
    <location>
        <begin position="92"/>
        <end position="272"/>
    </location>
</feature>
<comment type="caution">
    <text evidence="5">The sequence shown here is derived from an EMBL/GenBank/DDBJ whole genome shotgun (WGS) entry which is preliminary data.</text>
</comment>
<reference evidence="5" key="1">
    <citation type="journal article" date="2012" name="PLoS ONE">
        <title>Gene sets for utilization of primary and secondary nutrition supplies in the distal gut of endangered iberian lynx.</title>
        <authorList>
            <person name="Alcaide M."/>
            <person name="Messina E."/>
            <person name="Richter M."/>
            <person name="Bargiela R."/>
            <person name="Peplies J."/>
            <person name="Huws S.A."/>
            <person name="Newbold C.J."/>
            <person name="Golyshin P.N."/>
            <person name="Simon M.A."/>
            <person name="Lopez G."/>
            <person name="Yakimov M.M."/>
            <person name="Ferrer M."/>
        </authorList>
    </citation>
    <scope>NUCLEOTIDE SEQUENCE</scope>
</reference>
<evidence type="ECO:0000259" key="4">
    <source>
        <dbReference type="Pfam" id="PF25967"/>
    </source>
</evidence>
<evidence type="ECO:0000313" key="5">
    <source>
        <dbReference type="EMBL" id="EJW99829.1"/>
    </source>
</evidence>
<dbReference type="Gene3D" id="2.40.420.20">
    <property type="match status" value="1"/>
</dbReference>
<feature type="domain" description="Multidrug resistance protein MdtA-like C-terminal permuted SH3" evidence="4">
    <location>
        <begin position="354"/>
        <end position="412"/>
    </location>
</feature>
<dbReference type="Pfam" id="PF25917">
    <property type="entry name" value="BSH_RND"/>
    <property type="match status" value="1"/>
</dbReference>
<sequence>MNMKQMNYEGMDTRIEKKSRFLRKRVYPVLGAVVLLGGLLWLVFRNPSSSMNVNKDSLTVATVRKGEFNDYIRVVGQVIPDRIIYLDAIEGGRVEERFIQEGEPVKAGDVILRLSNSLLNIGILQSEANLAYQENELRNTQLNMEQEHLRLKQERISLQKDCVQKKRHAEQNTSLYRQGLIAREAYLQAEEEYQAASAQLQVLDERIEQDTRLRRSQLQSLHENIRNIRQSLWLVRERLENLKVKAPVDGQLGNIEAQIGQSIAQGERIGQILTPELKVEARIDEHYVERVHPGLSARFEREGKNYDMQMTKVYPEVQQGQFRTDLHFRTDRPMNIRSGQTYHLDLQLGDPVEAVLIPRGGFYQSSGGAYVFVVDEAEQTARRRPVRLGRQNPLYYEVLEGLHPGEKVIVSSYELWGHQEQLNLR</sequence>
<dbReference type="SUPFAM" id="SSF111369">
    <property type="entry name" value="HlyD-like secretion proteins"/>
    <property type="match status" value="1"/>
</dbReference>
<accession>J9GJP5</accession>
<proteinExistence type="predicted"/>
<comment type="subcellular location">
    <subcellularLocation>
        <location evidence="1">Cell envelope</location>
    </subcellularLocation>
</comment>
<dbReference type="Gene3D" id="2.40.50.100">
    <property type="match status" value="1"/>
</dbReference>
<dbReference type="PANTHER" id="PTHR32347">
    <property type="entry name" value="EFFLUX SYSTEM COMPONENT YKNX-RELATED"/>
    <property type="match status" value="1"/>
</dbReference>
<dbReference type="Pfam" id="PF25967">
    <property type="entry name" value="RND-MFP_C"/>
    <property type="match status" value="1"/>
</dbReference>
<evidence type="ECO:0000259" key="3">
    <source>
        <dbReference type="Pfam" id="PF25917"/>
    </source>
</evidence>
<gene>
    <name evidence="5" type="ORF">EVA_12065</name>
</gene>
<name>J9GJP5_9ZZZZ</name>
<organism evidence="5">
    <name type="scientific">gut metagenome</name>
    <dbReference type="NCBI Taxonomy" id="749906"/>
    <lineage>
        <taxon>unclassified sequences</taxon>
        <taxon>metagenomes</taxon>
        <taxon>organismal metagenomes</taxon>
    </lineage>
</organism>
<dbReference type="EMBL" id="AMCI01003643">
    <property type="protein sequence ID" value="EJW99829.1"/>
    <property type="molecule type" value="Genomic_DNA"/>
</dbReference>
<dbReference type="InterPro" id="IPR058627">
    <property type="entry name" value="MdtA-like_C"/>
</dbReference>
<protein>
    <submittedName>
        <fullName evidence="5">Efflux transporter, RND family, MFP subunit</fullName>
    </submittedName>
</protein>
<dbReference type="GO" id="GO:0030313">
    <property type="term" value="C:cell envelope"/>
    <property type="evidence" value="ECO:0007669"/>
    <property type="project" value="UniProtKB-SubCell"/>
</dbReference>